<organism evidence="1 2">
    <name type="scientific">Vibrio neptunius</name>
    <dbReference type="NCBI Taxonomy" id="170651"/>
    <lineage>
        <taxon>Bacteria</taxon>
        <taxon>Pseudomonadati</taxon>
        <taxon>Pseudomonadota</taxon>
        <taxon>Gammaproteobacteria</taxon>
        <taxon>Vibrionales</taxon>
        <taxon>Vibrionaceae</taxon>
        <taxon>Vibrio</taxon>
    </lineage>
</organism>
<dbReference type="SUPFAM" id="SSF53335">
    <property type="entry name" value="S-adenosyl-L-methionine-dependent methyltransferases"/>
    <property type="match status" value="1"/>
</dbReference>
<dbReference type="GO" id="GO:0008168">
    <property type="term" value="F:methyltransferase activity"/>
    <property type="evidence" value="ECO:0007669"/>
    <property type="project" value="UniProtKB-KW"/>
</dbReference>
<keyword evidence="1" id="KW-0808">Transferase</keyword>
<dbReference type="PANTHER" id="PTHR43861:SF1">
    <property type="entry name" value="TRANS-ACONITATE 2-METHYLTRANSFERASE"/>
    <property type="match status" value="1"/>
</dbReference>
<proteinExistence type="predicted"/>
<dbReference type="RefSeq" id="WP_206371360.1">
    <property type="nucleotide sequence ID" value="NZ_CAWPTM010000090.1"/>
</dbReference>
<sequence>MNYSKEYHSNGIVQFDAAKELIQLLPTQVGRLLDIGCGSGKVSHLIQAYSNPQVMVAIDASKEMLEQANKLYPGSPVQFEHADVRQFTTELKFDVITSNSSFQWYQDYDAALSTIKDALNANGIFVLQTPYKQEWCPQIIVLMGEFFRAYYPQLGQNFRMPCMHLESPEEYREMFESRGFSILSFTPREFEYVFTGEEFKKFFMSGAYKVYTSASSYTLPIPSSFAGDLESYIEEVSQSRESFDVCIFRLIASFGKAEER</sequence>
<dbReference type="PANTHER" id="PTHR43861">
    <property type="entry name" value="TRANS-ACONITATE 2-METHYLTRANSFERASE-RELATED"/>
    <property type="match status" value="1"/>
</dbReference>
<dbReference type="InterPro" id="IPR029063">
    <property type="entry name" value="SAM-dependent_MTases_sf"/>
</dbReference>
<protein>
    <submittedName>
        <fullName evidence="1">Methyltransferase domain-containing protein</fullName>
    </submittedName>
</protein>
<reference evidence="1 2" key="1">
    <citation type="submission" date="2021-02" db="EMBL/GenBank/DDBJ databases">
        <title>Draft Genome Sequences of 5 Vibrio neptunius Strains Isolated From of Bivalve Hatcheries.</title>
        <authorList>
            <person name="Galvis F."/>
            <person name="Barja J.L."/>
            <person name="Lemos M.L."/>
            <person name="Balado M."/>
        </authorList>
    </citation>
    <scope>NUCLEOTIDE SEQUENCE [LARGE SCALE GENOMIC DNA]</scope>
    <source>
        <strain evidence="1 2">PP-145.98</strain>
    </source>
</reference>
<gene>
    <name evidence="1" type="ORF">JYA62_01890</name>
</gene>
<dbReference type="Gene3D" id="3.40.50.150">
    <property type="entry name" value="Vaccinia Virus protein VP39"/>
    <property type="match status" value="1"/>
</dbReference>
<comment type="caution">
    <text evidence="1">The sequence shown here is derived from an EMBL/GenBank/DDBJ whole genome shotgun (WGS) entry which is preliminary data.</text>
</comment>
<dbReference type="CDD" id="cd02440">
    <property type="entry name" value="AdoMet_MTases"/>
    <property type="match status" value="1"/>
</dbReference>
<evidence type="ECO:0000313" key="2">
    <source>
        <dbReference type="Proteomes" id="UP000779070"/>
    </source>
</evidence>
<dbReference type="Pfam" id="PF13489">
    <property type="entry name" value="Methyltransf_23"/>
    <property type="match status" value="1"/>
</dbReference>
<evidence type="ECO:0000313" key="1">
    <source>
        <dbReference type="EMBL" id="MBN3576419.1"/>
    </source>
</evidence>
<dbReference type="EMBL" id="JAFHLB010000001">
    <property type="protein sequence ID" value="MBN3576419.1"/>
    <property type="molecule type" value="Genomic_DNA"/>
</dbReference>
<name>A0ABS3A058_9VIBR</name>
<keyword evidence="2" id="KW-1185">Reference proteome</keyword>
<accession>A0ABS3A058</accession>
<dbReference type="GO" id="GO:0032259">
    <property type="term" value="P:methylation"/>
    <property type="evidence" value="ECO:0007669"/>
    <property type="project" value="UniProtKB-KW"/>
</dbReference>
<keyword evidence="1" id="KW-0489">Methyltransferase</keyword>
<dbReference type="Proteomes" id="UP000779070">
    <property type="component" value="Unassembled WGS sequence"/>
</dbReference>